<dbReference type="PANTHER" id="PTHR36849">
    <property type="entry name" value="CYTOPLASMIC PROTEIN-RELATED"/>
    <property type="match status" value="1"/>
</dbReference>
<proteinExistence type="predicted"/>
<comment type="caution">
    <text evidence="1">The sequence shown here is derived from an EMBL/GenBank/DDBJ whole genome shotgun (WGS) entry which is preliminary data.</text>
</comment>
<keyword evidence="2" id="KW-1185">Reference proteome</keyword>
<reference evidence="2" key="1">
    <citation type="journal article" date="2018" name="Front. Microbiol.">
        <title>Genome-Based Analysis Reveals the Taxonomy and Diversity of the Family Idiomarinaceae.</title>
        <authorList>
            <person name="Liu Y."/>
            <person name="Lai Q."/>
            <person name="Shao Z."/>
        </authorList>
    </citation>
    <scope>NUCLEOTIDE SEQUENCE [LARGE SCALE GENOMIC DNA]</scope>
    <source>
        <strain evidence="2">BH195</strain>
    </source>
</reference>
<evidence type="ECO:0008006" key="3">
    <source>
        <dbReference type="Google" id="ProtNLM"/>
    </source>
</evidence>
<dbReference type="AlphaFoldDB" id="A0A432XTI1"/>
<sequence length="148" mass="16950">MSEDYSIELKRIYEETADDDGSRILADRIWPRGVSKEDADLTDWCKDVCPSDDLRKSYHADELSYPDFAKCYLQELEDKYDELTPLLSYVREGKVTLLSAVKSLDKSHLPVLRKAMLHALQLEDEQADGNELSSPVCFADEIQISDEK</sequence>
<evidence type="ECO:0000313" key="1">
    <source>
        <dbReference type="EMBL" id="RUO52048.1"/>
    </source>
</evidence>
<organism evidence="1 2">
    <name type="scientific">Pseudidiomarina halophila</name>
    <dbReference type="NCBI Taxonomy" id="1449799"/>
    <lineage>
        <taxon>Bacteria</taxon>
        <taxon>Pseudomonadati</taxon>
        <taxon>Pseudomonadota</taxon>
        <taxon>Gammaproteobacteria</taxon>
        <taxon>Alteromonadales</taxon>
        <taxon>Idiomarinaceae</taxon>
        <taxon>Pseudidiomarina</taxon>
    </lineage>
</organism>
<name>A0A432XTI1_9GAMM</name>
<protein>
    <recommendedName>
        <fullName evidence="3">DUF488 domain-containing protein</fullName>
    </recommendedName>
</protein>
<dbReference type="OrthoDB" id="9790745at2"/>
<dbReference type="InterPro" id="IPR052552">
    <property type="entry name" value="YeaO-like"/>
</dbReference>
<dbReference type="Proteomes" id="UP000287198">
    <property type="component" value="Unassembled WGS sequence"/>
</dbReference>
<dbReference type="PANTHER" id="PTHR36849:SF1">
    <property type="entry name" value="CYTOPLASMIC PROTEIN"/>
    <property type="match status" value="1"/>
</dbReference>
<dbReference type="RefSeq" id="WP_126764149.1">
    <property type="nucleotide sequence ID" value="NZ_JBHLTZ010000010.1"/>
</dbReference>
<dbReference type="EMBL" id="PIPW01000003">
    <property type="protein sequence ID" value="RUO52048.1"/>
    <property type="molecule type" value="Genomic_DNA"/>
</dbReference>
<dbReference type="Pfam" id="PF22752">
    <property type="entry name" value="DUF488-N3i"/>
    <property type="match status" value="1"/>
</dbReference>
<accession>A0A432XTI1</accession>
<evidence type="ECO:0000313" key="2">
    <source>
        <dbReference type="Proteomes" id="UP000287198"/>
    </source>
</evidence>
<gene>
    <name evidence="1" type="ORF">CWI69_10440</name>
</gene>